<keyword evidence="1" id="KW-0812">Transmembrane</keyword>
<evidence type="ECO:0000256" key="1">
    <source>
        <dbReference type="SAM" id="Phobius"/>
    </source>
</evidence>
<dbReference type="EMBL" id="HE575319">
    <property type="protein sequence ID" value="CCC90928.1"/>
    <property type="molecule type" value="Genomic_DNA"/>
</dbReference>
<organism evidence="2">
    <name type="scientific">Trypanosoma congolense (strain IL3000)</name>
    <dbReference type="NCBI Taxonomy" id="1068625"/>
    <lineage>
        <taxon>Eukaryota</taxon>
        <taxon>Discoba</taxon>
        <taxon>Euglenozoa</taxon>
        <taxon>Kinetoplastea</taxon>
        <taxon>Metakinetoplastina</taxon>
        <taxon>Trypanosomatida</taxon>
        <taxon>Trypanosomatidae</taxon>
        <taxon>Trypanosoma</taxon>
        <taxon>Nannomonas</taxon>
    </lineage>
</organism>
<keyword evidence="1" id="KW-1133">Transmembrane helix</keyword>
<gene>
    <name evidence="2" type="ORF">TCIL3000_6_1620</name>
</gene>
<evidence type="ECO:0000313" key="2">
    <source>
        <dbReference type="EMBL" id="CCC90928.1"/>
    </source>
</evidence>
<feature type="transmembrane region" description="Helical" evidence="1">
    <location>
        <begin position="12"/>
        <end position="35"/>
    </location>
</feature>
<name>G0UNG8_TRYCI</name>
<accession>G0UNG8</accession>
<keyword evidence="1" id="KW-0472">Membrane</keyword>
<reference evidence="2" key="1">
    <citation type="journal article" date="2012" name="Proc. Natl. Acad. Sci. U.S.A.">
        <title>Antigenic diversity is generated by distinct evolutionary mechanisms in African trypanosome species.</title>
        <authorList>
            <person name="Jackson A.P."/>
            <person name="Berry A."/>
            <person name="Aslett M."/>
            <person name="Allison H.C."/>
            <person name="Burton P."/>
            <person name="Vavrova-Anderson J."/>
            <person name="Brown R."/>
            <person name="Browne H."/>
            <person name="Corton N."/>
            <person name="Hauser H."/>
            <person name="Gamble J."/>
            <person name="Gilderthorp R."/>
            <person name="Marcello L."/>
            <person name="McQuillan J."/>
            <person name="Otto T.D."/>
            <person name="Quail M.A."/>
            <person name="Sanders M.J."/>
            <person name="van Tonder A."/>
            <person name="Ginger M.L."/>
            <person name="Field M.C."/>
            <person name="Barry J.D."/>
            <person name="Hertz-Fowler C."/>
            <person name="Berriman M."/>
        </authorList>
    </citation>
    <scope>NUCLEOTIDE SEQUENCE</scope>
    <source>
        <strain evidence="2">IL3000</strain>
    </source>
</reference>
<protein>
    <submittedName>
        <fullName evidence="2">Uncharacterized protein</fullName>
    </submittedName>
</protein>
<sequence length="103" mass="12383">MLLVFPPFPHPLSLLLFHSSHLISFWNCFPLLHTLRYLNFFFVKRKHLYQGVPYSLLNGTPSFYLLFPCWVHDSLYCLRAHIRFPTMELCSFFIFLVKNTKKK</sequence>
<proteinExistence type="predicted"/>
<dbReference type="AlphaFoldDB" id="G0UNG8"/>